<reference evidence="1 2" key="1">
    <citation type="journal article" date="2012" name="J. Bacteriol.">
        <title>Genome Sequence of Gallaecimonas xiamenensis Type Strain 3-C-1.</title>
        <authorList>
            <person name="Lai Q."/>
            <person name="Wang L."/>
            <person name="Wang W."/>
            <person name="Shao Z."/>
        </authorList>
    </citation>
    <scope>NUCLEOTIDE SEQUENCE [LARGE SCALE GENOMIC DNA]</scope>
    <source>
        <strain evidence="1 2">3-C-1</strain>
    </source>
</reference>
<sequence>MSILTAFKEELSQAIAAYLDRQRDFFADHELRILDFHFYPWNDGQLLVSCLVVGEEQWQQKARPAYAHYITDWQFGMFSNANGHRPDEIDEVVYKYWGASQAGIPGEHINLGLSFDELFRLFASALKSAPVTAAIARYRLSPEFEVRLVDPDNEEKDYLQLVDGH</sequence>
<comment type="caution">
    <text evidence="1">The sequence shown here is derived from an EMBL/GenBank/DDBJ whole genome shotgun (WGS) entry which is preliminary data.</text>
</comment>
<evidence type="ECO:0008006" key="3">
    <source>
        <dbReference type="Google" id="ProtNLM"/>
    </source>
</evidence>
<gene>
    <name evidence="1" type="ORF">B3C1_13888</name>
</gene>
<organism evidence="1 2">
    <name type="scientific">Gallaecimonas xiamenensis 3-C-1</name>
    <dbReference type="NCBI Taxonomy" id="745411"/>
    <lineage>
        <taxon>Bacteria</taxon>
        <taxon>Pseudomonadati</taxon>
        <taxon>Pseudomonadota</taxon>
        <taxon>Gammaproteobacteria</taxon>
        <taxon>Enterobacterales</taxon>
        <taxon>Gallaecimonadaceae</taxon>
        <taxon>Gallaecimonas</taxon>
    </lineage>
</organism>
<evidence type="ECO:0000313" key="1">
    <source>
        <dbReference type="EMBL" id="EKE70634.1"/>
    </source>
</evidence>
<name>K2JJE2_9GAMM</name>
<dbReference type="AlphaFoldDB" id="K2JJE2"/>
<dbReference type="Proteomes" id="UP000006755">
    <property type="component" value="Unassembled WGS sequence"/>
</dbReference>
<dbReference type="EMBL" id="AMRI01000020">
    <property type="protein sequence ID" value="EKE70634.1"/>
    <property type="molecule type" value="Genomic_DNA"/>
</dbReference>
<dbReference type="STRING" id="745411.B3C1_13888"/>
<dbReference type="RefSeq" id="WP_008485585.1">
    <property type="nucleotide sequence ID" value="NZ_AMRI01000020.1"/>
</dbReference>
<protein>
    <recommendedName>
        <fullName evidence="3">DUF4303 domain-containing protein</fullName>
    </recommendedName>
</protein>
<evidence type="ECO:0000313" key="2">
    <source>
        <dbReference type="Proteomes" id="UP000006755"/>
    </source>
</evidence>
<proteinExistence type="predicted"/>
<keyword evidence="2" id="KW-1185">Reference proteome</keyword>
<accession>K2JJE2</accession>